<dbReference type="EMBL" id="APLQ01000010">
    <property type="protein sequence ID" value="ENO16486.2"/>
    <property type="molecule type" value="Genomic_DNA"/>
</dbReference>
<feature type="transmembrane region" description="Helical" evidence="1">
    <location>
        <begin position="54"/>
        <end position="76"/>
    </location>
</feature>
<dbReference type="Gene3D" id="3.40.720.10">
    <property type="entry name" value="Alkaline Phosphatase, subunit A"/>
    <property type="match status" value="1"/>
</dbReference>
<evidence type="ECO:0000313" key="2">
    <source>
        <dbReference type="EMBL" id="ENO16486.2"/>
    </source>
</evidence>
<proteinExistence type="predicted"/>
<dbReference type="SUPFAM" id="SSF53649">
    <property type="entry name" value="Alkaline phosphatase-like"/>
    <property type="match status" value="1"/>
</dbReference>
<evidence type="ECO:0000256" key="1">
    <source>
        <dbReference type="SAM" id="Phobius"/>
    </source>
</evidence>
<dbReference type="InterPro" id="IPR017850">
    <property type="entry name" value="Alkaline_phosphatase_core_sf"/>
</dbReference>
<feature type="transmembrane region" description="Helical" evidence="1">
    <location>
        <begin position="27"/>
        <end position="45"/>
    </location>
</feature>
<gene>
    <name evidence="2" type="ORF">J057_02210</name>
</gene>
<comment type="caution">
    <text evidence="2">The sequence shown here is derived from an EMBL/GenBank/DDBJ whole genome shotgun (WGS) entry which is preliminary data.</text>
</comment>
<accession>N6WY05</accession>
<protein>
    <recommendedName>
        <fullName evidence="4">Sulfatase</fullName>
    </recommendedName>
</protein>
<reference evidence="2 3" key="1">
    <citation type="journal article" date="2013" name="Genome Announc.">
        <title>Genome Sequence of the Polycyclic Aromatic Hydrocarbon-Degrading Bacterium Strain Marinobacter nanhaiticus D15-8WT.</title>
        <authorList>
            <person name="Cui Z."/>
            <person name="Gao W."/>
            <person name="Li Q."/>
            <person name="Xu G."/>
            <person name="Zheng L."/>
        </authorList>
    </citation>
    <scope>NUCLEOTIDE SEQUENCE [LARGE SCALE GENOMIC DNA]</scope>
    <source>
        <strain evidence="2 3">D15-8W</strain>
    </source>
</reference>
<name>N6WY05_9GAMM</name>
<keyword evidence="1" id="KW-1133">Transmembrane helix</keyword>
<dbReference type="STRING" id="626887.J057_02210"/>
<dbReference type="HOGENOM" id="CLU_018391_0_0_6"/>
<keyword evidence="1" id="KW-0472">Membrane</keyword>
<feature type="transmembrane region" description="Helical" evidence="1">
    <location>
        <begin position="144"/>
        <end position="166"/>
    </location>
</feature>
<dbReference type="Proteomes" id="UP000013165">
    <property type="component" value="Unassembled WGS sequence"/>
</dbReference>
<feature type="transmembrane region" description="Helical" evidence="1">
    <location>
        <begin position="96"/>
        <end position="124"/>
    </location>
</feature>
<evidence type="ECO:0000313" key="3">
    <source>
        <dbReference type="Proteomes" id="UP000013165"/>
    </source>
</evidence>
<dbReference type="PATRIC" id="fig|626887.3.peg.420"/>
<dbReference type="eggNOG" id="COG3119">
    <property type="taxonomic scope" value="Bacteria"/>
</dbReference>
<dbReference type="OrthoDB" id="1376015at2"/>
<dbReference type="AlphaFoldDB" id="N6WY05"/>
<keyword evidence="3" id="KW-1185">Reference proteome</keyword>
<sequence length="535" mass="58403">MSALRVLTILFVLNALFIGLQLPGAGRLPWVALEALVLVGLFALIPSSRWSHRLAWVVGAAYATLTLLAIASALLLQTLGRPLNLYLDAGLLQKSLNLMVTNLGIALTVLVGVLIVGWVIGAAWLVRTLLVRVMRRPPPLKHAWAVLGGAAVGLVLVPVNAVPVTLGGGELLVRQITLAMETHEATQTFDQRVGSPQAVDLQGGPVALDRLDGHDVMLGFIESYGVSTLTDPRYRDVLNKRLAAMDSAFAKAGLHVVSGRLRSPVQGGQSWLAHATLLSGLWVDSQLDYEILLSSNYPTLIDDFRQTGHDAVAVMPAITKPWPEGRQLRYSRIYDAGRMGYTGPPLNWVTMPDQYTWSWFERQVRKPAKGPVFAELALISSHAPWVPILPVLDDWQRIGSGEVFESWRDAGETPASLWRDPERVRQHYIQAVDYALAVAADYAVRHLDDNALLVLLGDHQAAPLVTGDNTSRDVPVHLISGNLELLEPFVATGDTILPGFRRGIRPDVTSAAAGMDAFRPFLHQHFATHISTTSR</sequence>
<evidence type="ECO:0008006" key="4">
    <source>
        <dbReference type="Google" id="ProtNLM"/>
    </source>
</evidence>
<organism evidence="2 3">
    <name type="scientific">Marinobacter nanhaiticus D15-8W</name>
    <dbReference type="NCBI Taxonomy" id="626887"/>
    <lineage>
        <taxon>Bacteria</taxon>
        <taxon>Pseudomonadati</taxon>
        <taxon>Pseudomonadota</taxon>
        <taxon>Gammaproteobacteria</taxon>
        <taxon>Pseudomonadales</taxon>
        <taxon>Marinobacteraceae</taxon>
        <taxon>Marinobacter</taxon>
    </lineage>
</organism>
<keyword evidence="1" id="KW-0812">Transmembrane</keyword>